<evidence type="ECO:0000256" key="1">
    <source>
        <dbReference type="SAM" id="MobiDB-lite"/>
    </source>
</evidence>
<reference evidence="2" key="1">
    <citation type="submission" date="2023-08" db="EMBL/GenBank/DDBJ databases">
        <title>Reference Genome Resource for the Citrus Pathogen Phytophthora citrophthora.</title>
        <authorList>
            <person name="Moller H."/>
            <person name="Coetzee B."/>
            <person name="Rose L.J."/>
            <person name="Van Niekerk J.M."/>
        </authorList>
    </citation>
    <scope>NUCLEOTIDE SEQUENCE</scope>
    <source>
        <strain evidence="2">STE-U-9442</strain>
    </source>
</reference>
<keyword evidence="3" id="KW-1185">Reference proteome</keyword>
<name>A0AAD9G0X5_9STRA</name>
<organism evidence="2 3">
    <name type="scientific">Phytophthora citrophthora</name>
    <dbReference type="NCBI Taxonomy" id="4793"/>
    <lineage>
        <taxon>Eukaryota</taxon>
        <taxon>Sar</taxon>
        <taxon>Stramenopiles</taxon>
        <taxon>Oomycota</taxon>
        <taxon>Peronosporomycetes</taxon>
        <taxon>Peronosporales</taxon>
        <taxon>Peronosporaceae</taxon>
        <taxon>Phytophthora</taxon>
    </lineage>
</organism>
<feature type="region of interest" description="Disordered" evidence="1">
    <location>
        <begin position="1"/>
        <end position="62"/>
    </location>
</feature>
<proteinExistence type="predicted"/>
<comment type="caution">
    <text evidence="2">The sequence shown here is derived from an EMBL/GenBank/DDBJ whole genome shotgun (WGS) entry which is preliminary data.</text>
</comment>
<dbReference type="Proteomes" id="UP001259832">
    <property type="component" value="Unassembled WGS sequence"/>
</dbReference>
<evidence type="ECO:0000313" key="2">
    <source>
        <dbReference type="EMBL" id="KAK1930001.1"/>
    </source>
</evidence>
<feature type="compositionally biased region" description="Acidic residues" evidence="1">
    <location>
        <begin position="52"/>
        <end position="62"/>
    </location>
</feature>
<evidence type="ECO:0000313" key="3">
    <source>
        <dbReference type="Proteomes" id="UP001259832"/>
    </source>
</evidence>
<dbReference type="EMBL" id="JASMQC010000042">
    <property type="protein sequence ID" value="KAK1930001.1"/>
    <property type="molecule type" value="Genomic_DNA"/>
</dbReference>
<accession>A0AAD9G0X5</accession>
<sequence length="62" mass="6645">MGNVVGCFKTSQQEGPAKPAMSSGEGQVLHMKTEAQVETPIEPAQVDQVDEKPEEEAYAQLA</sequence>
<gene>
    <name evidence="2" type="ORF">P3T76_014498</name>
</gene>
<dbReference type="AlphaFoldDB" id="A0AAD9G0X5"/>
<protein>
    <submittedName>
        <fullName evidence="2">Uncharacterized protein</fullName>
    </submittedName>
</protein>